<keyword evidence="7" id="KW-0961">Cell wall biogenesis/degradation</keyword>
<dbReference type="Proteomes" id="UP000236151">
    <property type="component" value="Unassembled WGS sequence"/>
</dbReference>
<reference evidence="10 11" key="1">
    <citation type="submission" date="2017-06" db="EMBL/GenBank/DDBJ databases">
        <title>Investigating the central metabolism of Clostridium thermosuccinogenes.</title>
        <authorList>
            <person name="Koendjbiharie J.G."/>
            <person name="van Kranenburg R."/>
        </authorList>
    </citation>
    <scope>NUCLEOTIDE SEQUENCE [LARGE SCALE GENOMIC DNA]</scope>
    <source>
        <strain evidence="10 11">DSM 5806</strain>
    </source>
</reference>
<feature type="transmembrane region" description="Helical" evidence="7">
    <location>
        <begin position="176"/>
        <end position="197"/>
    </location>
</feature>
<dbReference type="KEGG" id="cthd:CDO33_06560"/>
<feature type="transmembrane region" description="Helical" evidence="7">
    <location>
        <begin position="53"/>
        <end position="75"/>
    </location>
</feature>
<feature type="transmembrane region" description="Helical" evidence="7">
    <location>
        <begin position="303"/>
        <end position="324"/>
    </location>
</feature>
<dbReference type="UniPathway" id="UPA00219"/>
<name>A0A2K2FPJ3_9CLOT</name>
<dbReference type="CDD" id="cd06852">
    <property type="entry name" value="GT_MraY"/>
    <property type="match status" value="1"/>
</dbReference>
<gene>
    <name evidence="7" type="primary">mraY</name>
    <name evidence="10" type="ORF">CDQ84_04550</name>
</gene>
<dbReference type="InterPro" id="IPR018480">
    <property type="entry name" value="PNAcMuramoyl-5peptid_Trfase_CS"/>
</dbReference>
<accession>A0A2K2FPJ3</accession>
<dbReference type="GO" id="GO:0046872">
    <property type="term" value="F:metal ion binding"/>
    <property type="evidence" value="ECO:0007669"/>
    <property type="project" value="UniProtKB-KW"/>
</dbReference>
<feature type="binding site" evidence="9">
    <location>
        <position position="232"/>
    </location>
    <ligand>
        <name>Mg(2+)</name>
        <dbReference type="ChEBI" id="CHEBI:18420"/>
    </ligand>
</feature>
<evidence type="ECO:0000256" key="8">
    <source>
        <dbReference type="NCBIfam" id="TIGR00445"/>
    </source>
</evidence>
<comment type="subcellular location">
    <subcellularLocation>
        <location evidence="7">Cell membrane</location>
        <topology evidence="7">Multi-pass membrane protein</topology>
    </subcellularLocation>
    <subcellularLocation>
        <location evidence="1">Membrane</location>
        <topology evidence="1">Multi-pass membrane protein</topology>
    </subcellularLocation>
</comment>
<comment type="caution">
    <text evidence="10">The sequence shown here is derived from an EMBL/GenBank/DDBJ whole genome shotgun (WGS) entry which is preliminary data.</text>
</comment>
<evidence type="ECO:0000256" key="1">
    <source>
        <dbReference type="ARBA" id="ARBA00004141"/>
    </source>
</evidence>
<protein>
    <recommendedName>
        <fullName evidence="7 8">Phospho-N-acetylmuramoyl-pentapeptide-transferase</fullName>
        <ecNumber evidence="7 8">2.7.8.13</ecNumber>
    </recommendedName>
    <alternativeName>
        <fullName evidence="7">UDP-MurNAc-pentapeptide phosphotransferase</fullName>
    </alternativeName>
</protein>
<comment type="similarity">
    <text evidence="2 7">Belongs to the glycosyltransferase 4 family. MraY subfamily.</text>
</comment>
<evidence type="ECO:0000256" key="2">
    <source>
        <dbReference type="ARBA" id="ARBA00005583"/>
    </source>
</evidence>
<evidence type="ECO:0000256" key="6">
    <source>
        <dbReference type="ARBA" id="ARBA00023136"/>
    </source>
</evidence>
<evidence type="ECO:0000256" key="9">
    <source>
        <dbReference type="PIRSR" id="PIRSR600715-1"/>
    </source>
</evidence>
<keyword evidence="7" id="KW-0132">Cell division</keyword>
<comment type="function">
    <text evidence="7">Catalyzes the initial step of the lipid cycle reactions in the biosynthesis of the cell wall peptidoglycan: transfers peptidoglycan precursor phospho-MurNAc-pentapeptide from UDP-MurNAc-pentapeptide onto the lipid carrier undecaprenyl phosphate, yielding undecaprenyl-pyrophosphoryl-MurNAc-pentapeptide, known as lipid I.</text>
</comment>
<dbReference type="PROSITE" id="PS01348">
    <property type="entry name" value="MRAY_2"/>
    <property type="match status" value="1"/>
</dbReference>
<organism evidence="10 11">
    <name type="scientific">Clostridium thermosuccinogenes</name>
    <dbReference type="NCBI Taxonomy" id="84032"/>
    <lineage>
        <taxon>Bacteria</taxon>
        <taxon>Bacillati</taxon>
        <taxon>Bacillota</taxon>
        <taxon>Clostridia</taxon>
        <taxon>Eubacteriales</taxon>
        <taxon>Clostridiaceae</taxon>
        <taxon>Clostridium</taxon>
    </lineage>
</organism>
<dbReference type="GO" id="GO:0008963">
    <property type="term" value="F:phospho-N-acetylmuramoyl-pentapeptide-transferase activity"/>
    <property type="evidence" value="ECO:0007669"/>
    <property type="project" value="UniProtKB-UniRule"/>
</dbReference>
<dbReference type="GO" id="GO:0009252">
    <property type="term" value="P:peptidoglycan biosynthetic process"/>
    <property type="evidence" value="ECO:0007669"/>
    <property type="project" value="UniProtKB-UniRule"/>
</dbReference>
<sequence>MDALFTGSVQVTVFVITFVLALIAGPILIPILTKLKFGQTVRDDGPKTHFKKMGTPTIGGLIFLIPITLVLMYFSLSYPKILPMLLVTLGFGVVGLIDDLIKVLKKSKDGLFAGQKMLGLLLIAAAFAFYIAYFTDLGVDVTIPFVGTVNSAWFFILFTIFVFIATTNGVNLTDGLDGLATGVTLIVMVFFTVVAMTRAEWDYIKVFTASVAGGCLGFLVFNIHPARVFMGDSGSLALGGAVASTAIMLKMPFILLLVGGIYVVEVLSDIIQVTSFKLRRKRVFKMAPLHHHFELSGWKETKVVAVFWTTTLVLCIIALLLLGVRFV</sequence>
<keyword evidence="7" id="KW-0131">Cell cycle</keyword>
<keyword evidence="5 7" id="KW-1133">Transmembrane helix</keyword>
<comment type="pathway">
    <text evidence="7">Cell wall biogenesis; peptidoglycan biosynthesis.</text>
</comment>
<evidence type="ECO:0000313" key="10">
    <source>
        <dbReference type="EMBL" id="PNU00707.1"/>
    </source>
</evidence>
<dbReference type="InterPro" id="IPR003524">
    <property type="entry name" value="PNAcMuramoyl-5peptid_Trfase"/>
</dbReference>
<dbReference type="EC" id="2.7.8.13" evidence="7 8"/>
<keyword evidence="4 7" id="KW-0812">Transmembrane</keyword>
<dbReference type="EMBL" id="NIOJ01000007">
    <property type="protein sequence ID" value="PNU00707.1"/>
    <property type="molecule type" value="Genomic_DNA"/>
</dbReference>
<dbReference type="GO" id="GO:0051992">
    <property type="term" value="F:UDP-N-acetylmuramoyl-L-alanyl-D-glutamyl-meso-2,6-diaminopimelyl-D-alanyl-D-alanine:undecaprenyl-phosphate transferase activity"/>
    <property type="evidence" value="ECO:0007669"/>
    <property type="project" value="RHEA"/>
</dbReference>
<feature type="transmembrane region" description="Helical" evidence="7">
    <location>
        <begin position="228"/>
        <end position="247"/>
    </location>
</feature>
<feature type="transmembrane region" description="Helical" evidence="7">
    <location>
        <begin position="81"/>
        <end position="97"/>
    </location>
</feature>
<evidence type="ECO:0000256" key="7">
    <source>
        <dbReference type="HAMAP-Rule" id="MF_00038"/>
    </source>
</evidence>
<comment type="catalytic activity">
    <reaction evidence="7">
        <text>UDP-N-acetyl-alpha-D-muramoyl-L-alanyl-gamma-D-glutamyl-meso-2,6-diaminopimeloyl-D-alanyl-D-alanine + di-trans,octa-cis-undecaprenyl phosphate = di-trans,octa-cis-undecaprenyl diphospho-N-acetyl-alpha-D-muramoyl-L-alanyl-D-glutamyl-meso-2,6-diaminopimeloyl-D-alanyl-D-alanine + UMP</text>
        <dbReference type="Rhea" id="RHEA:28386"/>
        <dbReference type="ChEBI" id="CHEBI:57865"/>
        <dbReference type="ChEBI" id="CHEBI:60392"/>
        <dbReference type="ChEBI" id="CHEBI:61386"/>
        <dbReference type="ChEBI" id="CHEBI:61387"/>
        <dbReference type="EC" id="2.7.8.13"/>
    </reaction>
</comment>
<dbReference type="InterPro" id="IPR000715">
    <property type="entry name" value="Glycosyl_transferase_4"/>
</dbReference>
<dbReference type="GO" id="GO:0071555">
    <property type="term" value="P:cell wall organization"/>
    <property type="evidence" value="ECO:0007669"/>
    <property type="project" value="UniProtKB-KW"/>
</dbReference>
<evidence type="ECO:0000256" key="4">
    <source>
        <dbReference type="ARBA" id="ARBA00022692"/>
    </source>
</evidence>
<keyword evidence="7 9" id="KW-0479">Metal-binding</keyword>
<dbReference type="GO" id="GO:0051301">
    <property type="term" value="P:cell division"/>
    <property type="evidence" value="ECO:0007669"/>
    <property type="project" value="UniProtKB-KW"/>
</dbReference>
<feature type="transmembrane region" description="Helical" evidence="7">
    <location>
        <begin position="118"/>
        <end position="135"/>
    </location>
</feature>
<feature type="transmembrane region" description="Helical" evidence="7">
    <location>
        <begin position="12"/>
        <end position="32"/>
    </location>
</feature>
<dbReference type="AlphaFoldDB" id="A0A2K2FPJ3"/>
<dbReference type="GO" id="GO:0008360">
    <property type="term" value="P:regulation of cell shape"/>
    <property type="evidence" value="ECO:0007669"/>
    <property type="project" value="UniProtKB-KW"/>
</dbReference>
<feature type="binding site" evidence="9">
    <location>
        <position position="171"/>
    </location>
    <ligand>
        <name>Mg(2+)</name>
        <dbReference type="ChEBI" id="CHEBI:18420"/>
    </ligand>
</feature>
<keyword evidence="7" id="KW-0573">Peptidoglycan synthesis</keyword>
<dbReference type="PANTHER" id="PTHR22926">
    <property type="entry name" value="PHOSPHO-N-ACETYLMURAMOYL-PENTAPEPTIDE-TRANSFERASE"/>
    <property type="match status" value="1"/>
</dbReference>
<keyword evidence="6 7" id="KW-0472">Membrane</keyword>
<dbReference type="GO" id="GO:0005886">
    <property type="term" value="C:plasma membrane"/>
    <property type="evidence" value="ECO:0007669"/>
    <property type="project" value="UniProtKB-SubCell"/>
</dbReference>
<dbReference type="HAMAP" id="MF_00038">
    <property type="entry name" value="MraY"/>
    <property type="match status" value="1"/>
</dbReference>
<dbReference type="NCBIfam" id="TIGR00445">
    <property type="entry name" value="mraY"/>
    <property type="match status" value="1"/>
</dbReference>
<evidence type="ECO:0000256" key="5">
    <source>
        <dbReference type="ARBA" id="ARBA00022989"/>
    </source>
</evidence>
<proteinExistence type="inferred from homology"/>
<dbReference type="RefSeq" id="WP_103080541.1">
    <property type="nucleotide sequence ID" value="NZ_CP021850.1"/>
</dbReference>
<keyword evidence="3 7" id="KW-0808">Transferase</keyword>
<evidence type="ECO:0000313" key="11">
    <source>
        <dbReference type="Proteomes" id="UP000236151"/>
    </source>
</evidence>
<dbReference type="OrthoDB" id="9805475at2"/>
<keyword evidence="11" id="KW-1185">Reference proteome</keyword>
<keyword evidence="7 9" id="KW-0460">Magnesium</keyword>
<dbReference type="Pfam" id="PF00953">
    <property type="entry name" value="Glycos_transf_4"/>
    <property type="match status" value="1"/>
</dbReference>
<feature type="transmembrane region" description="Helical" evidence="7">
    <location>
        <begin position="203"/>
        <end position="221"/>
    </location>
</feature>
<keyword evidence="7" id="KW-1003">Cell membrane</keyword>
<keyword evidence="7" id="KW-0133">Cell shape</keyword>
<feature type="transmembrane region" description="Helical" evidence="7">
    <location>
        <begin position="141"/>
        <end position="164"/>
    </location>
</feature>
<evidence type="ECO:0000256" key="3">
    <source>
        <dbReference type="ARBA" id="ARBA00022679"/>
    </source>
</evidence>
<dbReference type="PANTHER" id="PTHR22926:SF5">
    <property type="entry name" value="PHOSPHO-N-ACETYLMURAMOYL-PENTAPEPTIDE-TRANSFERASE HOMOLOG"/>
    <property type="match status" value="1"/>
</dbReference>
<comment type="cofactor">
    <cofactor evidence="7 9">
        <name>Mg(2+)</name>
        <dbReference type="ChEBI" id="CHEBI:18420"/>
    </cofactor>
</comment>